<comment type="catalytic activity">
    <reaction evidence="10">
        <text>di-trans,octa-cis-undecaprenyl diphospho-N-acetyl-alpha-D-muramoyl-L-alanyl-D-glutamyl-meso-2,6-diaminopimeloyl-D-alanyl-D-alanine + UDP-N-acetyl-alpha-D-glucosamine = di-trans,octa-cis-undecaprenyl diphospho-[N-acetyl-alpha-D-glucosaminyl-(1-&gt;4)]-N-acetyl-alpha-D-muramoyl-L-alanyl-D-glutamyl-meso-2,6-diaminopimeloyl-D-alanyl-D-alanine + UDP + H(+)</text>
        <dbReference type="Rhea" id="RHEA:31227"/>
        <dbReference type="ChEBI" id="CHEBI:15378"/>
        <dbReference type="ChEBI" id="CHEBI:57705"/>
        <dbReference type="ChEBI" id="CHEBI:58223"/>
        <dbReference type="ChEBI" id="CHEBI:61387"/>
        <dbReference type="ChEBI" id="CHEBI:61388"/>
        <dbReference type="EC" id="2.4.1.227"/>
    </reaction>
</comment>
<keyword evidence="2 10" id="KW-0132">Cell division</keyword>
<keyword evidence="9 10" id="KW-0961">Cell wall biogenesis/degradation</keyword>
<organism evidence="13 14">
    <name type="scientific">Afifella marina DSM 2698</name>
    <dbReference type="NCBI Taxonomy" id="1120955"/>
    <lineage>
        <taxon>Bacteria</taxon>
        <taxon>Pseudomonadati</taxon>
        <taxon>Pseudomonadota</taxon>
        <taxon>Alphaproteobacteria</taxon>
        <taxon>Hyphomicrobiales</taxon>
        <taxon>Afifellaceae</taxon>
        <taxon>Afifella</taxon>
    </lineage>
</organism>
<dbReference type="Gene3D" id="3.40.50.2000">
    <property type="entry name" value="Glycogen Phosphorylase B"/>
    <property type="match status" value="2"/>
</dbReference>
<dbReference type="GO" id="GO:0050511">
    <property type="term" value="F:undecaprenyldiphospho-muramoylpentapeptide beta-N-acetylglucosaminyltransferase activity"/>
    <property type="evidence" value="ECO:0007669"/>
    <property type="project" value="UniProtKB-UniRule"/>
</dbReference>
<dbReference type="SUPFAM" id="SSF53756">
    <property type="entry name" value="UDP-Glycosyltransferase/glycogen phosphorylase"/>
    <property type="match status" value="1"/>
</dbReference>
<dbReference type="GO" id="GO:0009252">
    <property type="term" value="P:peptidoglycan biosynthetic process"/>
    <property type="evidence" value="ECO:0007669"/>
    <property type="project" value="UniProtKB-UniRule"/>
</dbReference>
<dbReference type="AlphaFoldDB" id="A0A1G5N3F3"/>
<feature type="binding site" evidence="10">
    <location>
        <position position="168"/>
    </location>
    <ligand>
        <name>UDP-N-acetyl-alpha-D-glucosamine</name>
        <dbReference type="ChEBI" id="CHEBI:57705"/>
    </ligand>
</feature>
<comment type="caution">
    <text evidence="10">Lacks conserved residue(s) required for the propagation of feature annotation.</text>
</comment>
<evidence type="ECO:0000256" key="6">
    <source>
        <dbReference type="ARBA" id="ARBA00022984"/>
    </source>
</evidence>
<keyword evidence="14" id="KW-1185">Reference proteome</keyword>
<keyword evidence="8 10" id="KW-0131">Cell cycle</keyword>
<keyword evidence="6 10" id="KW-0573">Peptidoglycan synthesis</keyword>
<dbReference type="Pfam" id="PF03033">
    <property type="entry name" value="Glyco_transf_28"/>
    <property type="match status" value="1"/>
</dbReference>
<evidence type="ECO:0000259" key="11">
    <source>
        <dbReference type="Pfam" id="PF03033"/>
    </source>
</evidence>
<evidence type="ECO:0000256" key="5">
    <source>
        <dbReference type="ARBA" id="ARBA00022960"/>
    </source>
</evidence>
<dbReference type="GO" id="GO:0005886">
    <property type="term" value="C:plasma membrane"/>
    <property type="evidence" value="ECO:0007669"/>
    <property type="project" value="UniProtKB-SubCell"/>
</dbReference>
<dbReference type="InterPro" id="IPR007235">
    <property type="entry name" value="Glyco_trans_28_C"/>
</dbReference>
<keyword evidence="7 10" id="KW-0472">Membrane</keyword>
<dbReference type="EC" id="2.4.1.227" evidence="10"/>
<comment type="subcellular location">
    <subcellularLocation>
        <location evidence="10">Cell membrane</location>
        <topology evidence="10">Peripheral membrane protein</topology>
        <orientation evidence="10">Cytoplasmic side</orientation>
    </subcellularLocation>
</comment>
<feature type="binding site" evidence="10">
    <location>
        <begin position="16"/>
        <end position="18"/>
    </location>
    <ligand>
        <name>UDP-N-acetyl-alpha-D-glucosamine</name>
        <dbReference type="ChEBI" id="CHEBI:57705"/>
    </ligand>
</feature>
<dbReference type="GO" id="GO:0071555">
    <property type="term" value="P:cell wall organization"/>
    <property type="evidence" value="ECO:0007669"/>
    <property type="project" value="UniProtKB-KW"/>
</dbReference>
<keyword evidence="5 10" id="KW-0133">Cell shape</keyword>
<evidence type="ECO:0000256" key="9">
    <source>
        <dbReference type="ARBA" id="ARBA00023316"/>
    </source>
</evidence>
<dbReference type="UniPathway" id="UPA00219"/>
<dbReference type="GO" id="GO:0051991">
    <property type="term" value="F:UDP-N-acetyl-D-glucosamine:N-acetylmuramoyl-L-alanyl-D-glutamyl-meso-2,6-diaminopimelyl-D-alanyl-D-alanine-diphosphoundecaprenol 4-beta-N-acetylglucosaminlytransferase activity"/>
    <property type="evidence" value="ECO:0007669"/>
    <property type="project" value="RHEA"/>
</dbReference>
<feature type="binding site" evidence="10">
    <location>
        <position position="297"/>
    </location>
    <ligand>
        <name>UDP-N-acetyl-alpha-D-glucosamine</name>
        <dbReference type="ChEBI" id="CHEBI:57705"/>
    </ligand>
</feature>
<dbReference type="HAMAP" id="MF_00033">
    <property type="entry name" value="MurG"/>
    <property type="match status" value="1"/>
</dbReference>
<dbReference type="GO" id="GO:0005975">
    <property type="term" value="P:carbohydrate metabolic process"/>
    <property type="evidence" value="ECO:0007669"/>
    <property type="project" value="InterPro"/>
</dbReference>
<evidence type="ECO:0000259" key="12">
    <source>
        <dbReference type="Pfam" id="PF04101"/>
    </source>
</evidence>
<evidence type="ECO:0000256" key="4">
    <source>
        <dbReference type="ARBA" id="ARBA00022679"/>
    </source>
</evidence>
<dbReference type="EMBL" id="FMVW01000002">
    <property type="protein sequence ID" value="SCZ31936.1"/>
    <property type="molecule type" value="Genomic_DNA"/>
</dbReference>
<gene>
    <name evidence="10" type="primary">murG</name>
    <name evidence="13" type="ORF">SAMN03080610_01447</name>
</gene>
<dbReference type="STRING" id="1120955.SAMN03080610_01447"/>
<feature type="domain" description="Glycosyl transferase family 28 C-terminal" evidence="12">
    <location>
        <begin position="190"/>
        <end position="356"/>
    </location>
</feature>
<dbReference type="NCBIfam" id="TIGR01133">
    <property type="entry name" value="murG"/>
    <property type="match status" value="1"/>
</dbReference>
<dbReference type="OrthoDB" id="9808936at2"/>
<dbReference type="PANTHER" id="PTHR21015">
    <property type="entry name" value="UDP-N-ACETYLGLUCOSAMINE--N-ACETYLMURAMYL-(PENTAPEPTIDE) PYROPHOSPHORYL-UNDECAPRENOL N-ACETYLGLUCOSAMINE TRANSFERASE 1"/>
    <property type="match status" value="1"/>
</dbReference>
<evidence type="ECO:0000256" key="3">
    <source>
        <dbReference type="ARBA" id="ARBA00022676"/>
    </source>
</evidence>
<keyword evidence="4 10" id="KW-0808">Transferase</keyword>
<feature type="binding site" evidence="10">
    <location>
        <position position="127"/>
    </location>
    <ligand>
        <name>UDP-N-acetyl-alpha-D-glucosamine</name>
        <dbReference type="ChEBI" id="CHEBI:57705"/>
    </ligand>
</feature>
<comment type="function">
    <text evidence="10">Cell wall formation. Catalyzes the transfer of a GlcNAc subunit on undecaprenyl-pyrophosphoryl-MurNAc-pentapeptide (lipid intermediate I) to form undecaprenyl-pyrophosphoryl-MurNAc-(pentapeptide)GlcNAc (lipid intermediate II).</text>
</comment>
<accession>A0A1G5N3F3</accession>
<dbReference type="Proteomes" id="UP000199347">
    <property type="component" value="Unassembled WGS sequence"/>
</dbReference>
<dbReference type="Pfam" id="PF04101">
    <property type="entry name" value="Glyco_tran_28_C"/>
    <property type="match status" value="1"/>
</dbReference>
<dbReference type="GO" id="GO:0051301">
    <property type="term" value="P:cell division"/>
    <property type="evidence" value="ECO:0007669"/>
    <property type="project" value="UniProtKB-KW"/>
</dbReference>
<evidence type="ECO:0000256" key="10">
    <source>
        <dbReference type="HAMAP-Rule" id="MF_00033"/>
    </source>
</evidence>
<dbReference type="PANTHER" id="PTHR21015:SF22">
    <property type="entry name" value="GLYCOSYLTRANSFERASE"/>
    <property type="match status" value="1"/>
</dbReference>
<proteinExistence type="inferred from homology"/>
<feature type="domain" description="Glycosyltransferase family 28 N-terminal" evidence="11">
    <location>
        <begin position="10"/>
        <end position="140"/>
    </location>
</feature>
<keyword evidence="1 10" id="KW-1003">Cell membrane</keyword>
<comment type="pathway">
    <text evidence="10">Cell wall biogenesis; peptidoglycan biosynthesis.</text>
</comment>
<evidence type="ECO:0000313" key="14">
    <source>
        <dbReference type="Proteomes" id="UP000199347"/>
    </source>
</evidence>
<reference evidence="13 14" key="1">
    <citation type="submission" date="2016-10" db="EMBL/GenBank/DDBJ databases">
        <authorList>
            <person name="de Groot N.N."/>
        </authorList>
    </citation>
    <scope>NUCLEOTIDE SEQUENCE [LARGE SCALE GENOMIC DNA]</scope>
    <source>
        <strain evidence="13 14">DSM 2698</strain>
    </source>
</reference>
<evidence type="ECO:0000256" key="2">
    <source>
        <dbReference type="ARBA" id="ARBA00022618"/>
    </source>
</evidence>
<sequence>MSDKTRPLALLAAGGTGGHLFPAISLRAELKKRGYDVAIVTDKRAGQYATDLPADELHAIDAATLSAGNPVRAVSSMWKLSRGVLQSRKLLRELGADICVGFGGYPTVPPLFAARMARVPALVHEQNAVLGRANRLLVKAGAALATGFPDPKGAASAKRLAFTGNPVRESVIDAGRTAYEPAGEEDSFRLLVFGGSQGARALSSLVPEAIALLPRALRARLQIVQQCRPEDLDTVRLLYGRLDVSAELASFFQDLPAKIGASHLVISRAGASTVSELAVIGRPAILIPFPHALDQDQAENARLLADVGGGWMMEEASLTAEGLASRLKELIAHPDELAAAAAAAKKAGRPDAAERLADQVDELVSLTRGHRQ</sequence>
<evidence type="ECO:0000313" key="13">
    <source>
        <dbReference type="EMBL" id="SCZ31936.1"/>
    </source>
</evidence>
<evidence type="ECO:0000256" key="7">
    <source>
        <dbReference type="ARBA" id="ARBA00023136"/>
    </source>
</evidence>
<dbReference type="InterPro" id="IPR006009">
    <property type="entry name" value="GlcNAc_MurG"/>
</dbReference>
<keyword evidence="3 10" id="KW-0328">Glycosyltransferase</keyword>
<evidence type="ECO:0000256" key="8">
    <source>
        <dbReference type="ARBA" id="ARBA00023306"/>
    </source>
</evidence>
<dbReference type="CDD" id="cd03785">
    <property type="entry name" value="GT28_MurG"/>
    <property type="match status" value="1"/>
</dbReference>
<dbReference type="RefSeq" id="WP_092811022.1">
    <property type="nucleotide sequence ID" value="NZ_FMVW01000002.1"/>
</dbReference>
<feature type="binding site" evidence="10">
    <location>
        <position position="196"/>
    </location>
    <ligand>
        <name>UDP-N-acetyl-alpha-D-glucosamine</name>
        <dbReference type="ChEBI" id="CHEBI:57705"/>
    </ligand>
</feature>
<comment type="similarity">
    <text evidence="10">Belongs to the glycosyltransferase 28 family. MurG subfamily.</text>
</comment>
<evidence type="ECO:0000256" key="1">
    <source>
        <dbReference type="ARBA" id="ARBA00022475"/>
    </source>
</evidence>
<dbReference type="GO" id="GO:0008360">
    <property type="term" value="P:regulation of cell shape"/>
    <property type="evidence" value="ECO:0007669"/>
    <property type="project" value="UniProtKB-KW"/>
</dbReference>
<protein>
    <recommendedName>
        <fullName evidence="10">UDP-N-acetylglucosamine--N-acetylmuramyl-(pentapeptide) pyrophosphoryl-undecaprenol N-acetylglucosamine transferase</fullName>
        <ecNumber evidence="10">2.4.1.227</ecNumber>
    </recommendedName>
    <alternativeName>
        <fullName evidence="10">Undecaprenyl-PP-MurNAc-pentapeptide-UDPGlcNAc GlcNAc transferase</fullName>
    </alternativeName>
</protein>
<dbReference type="InterPro" id="IPR004276">
    <property type="entry name" value="GlycoTrans_28_N"/>
</dbReference>
<name>A0A1G5N3F3_AFIMA</name>